<evidence type="ECO:0000256" key="4">
    <source>
        <dbReference type="SAM" id="Phobius"/>
    </source>
</evidence>
<dbReference type="GO" id="GO:0022857">
    <property type="term" value="F:transmembrane transporter activity"/>
    <property type="evidence" value="ECO:0007669"/>
    <property type="project" value="InterPro"/>
</dbReference>
<dbReference type="InterPro" id="IPR036259">
    <property type="entry name" value="MFS_trans_sf"/>
</dbReference>
<dbReference type="InterPro" id="IPR011701">
    <property type="entry name" value="MFS"/>
</dbReference>
<feature type="transmembrane region" description="Helical" evidence="4">
    <location>
        <begin position="179"/>
        <end position="197"/>
    </location>
</feature>
<evidence type="ECO:0000313" key="5">
    <source>
        <dbReference type="EMBL" id="TFH84091.1"/>
    </source>
</evidence>
<feature type="transmembrane region" description="Helical" evidence="4">
    <location>
        <begin position="152"/>
        <end position="173"/>
    </location>
</feature>
<proteinExistence type="predicted"/>
<dbReference type="GeneID" id="302994289"/>
<evidence type="ECO:0000256" key="3">
    <source>
        <dbReference type="ARBA" id="ARBA00023136"/>
    </source>
</evidence>
<feature type="transmembrane region" description="Helical" evidence="4">
    <location>
        <begin position="17"/>
        <end position="35"/>
    </location>
</feature>
<organism evidence="5 6">
    <name type="scientific">Segatella hominis</name>
    <dbReference type="NCBI Taxonomy" id="2518605"/>
    <lineage>
        <taxon>Bacteria</taxon>
        <taxon>Pseudomonadati</taxon>
        <taxon>Bacteroidota</taxon>
        <taxon>Bacteroidia</taxon>
        <taxon>Bacteroidales</taxon>
        <taxon>Prevotellaceae</taxon>
        <taxon>Segatella</taxon>
    </lineage>
</organism>
<feature type="transmembrane region" description="Helical" evidence="4">
    <location>
        <begin position="273"/>
        <end position="291"/>
    </location>
</feature>
<keyword evidence="6" id="KW-1185">Reference proteome</keyword>
<feature type="transmembrane region" description="Helical" evidence="4">
    <location>
        <begin position="81"/>
        <end position="100"/>
    </location>
</feature>
<dbReference type="Proteomes" id="UP000297872">
    <property type="component" value="Unassembled WGS sequence"/>
</dbReference>
<dbReference type="SUPFAM" id="SSF103473">
    <property type="entry name" value="MFS general substrate transporter"/>
    <property type="match status" value="1"/>
</dbReference>
<name>A0A4Y8VV05_9BACT</name>
<dbReference type="AlphaFoldDB" id="A0A4Y8VV05"/>
<accession>A0A4Y8VV05</accession>
<comment type="caution">
    <text evidence="5">The sequence shown here is derived from an EMBL/GenBank/DDBJ whole genome shotgun (WGS) entry which is preliminary data.</text>
</comment>
<feature type="transmembrane region" description="Helical" evidence="4">
    <location>
        <begin position="120"/>
        <end position="140"/>
    </location>
</feature>
<feature type="transmembrane region" description="Helical" evidence="4">
    <location>
        <begin position="303"/>
        <end position="323"/>
    </location>
</feature>
<dbReference type="RefSeq" id="WP_134842736.1">
    <property type="nucleotide sequence ID" value="NZ_SGVY01000005.1"/>
</dbReference>
<evidence type="ECO:0000256" key="1">
    <source>
        <dbReference type="ARBA" id="ARBA00022692"/>
    </source>
</evidence>
<feature type="transmembrane region" description="Helical" evidence="4">
    <location>
        <begin position="217"/>
        <end position="239"/>
    </location>
</feature>
<keyword evidence="2 4" id="KW-1133">Transmembrane helix</keyword>
<feature type="transmembrane region" description="Helical" evidence="4">
    <location>
        <begin position="55"/>
        <end position="74"/>
    </location>
</feature>
<dbReference type="Pfam" id="PF07690">
    <property type="entry name" value="MFS_1"/>
    <property type="match status" value="1"/>
</dbReference>
<dbReference type="InterPro" id="IPR052714">
    <property type="entry name" value="MFS_Exporter"/>
</dbReference>
<evidence type="ECO:0000256" key="2">
    <source>
        <dbReference type="ARBA" id="ARBA00022989"/>
    </source>
</evidence>
<sequence length="406" mass="46147">MDTQNTPVHFKLWHRDFWLLAIANLFLMTSTYMLIPALPPYLMQADFSSLEVGSIMGAYGIGIFLLGGFCSYLVQKYRRNHVCQFAIVGVAVCFALIYYLEFVLQVKIEFWMLMLARLLQGAFIGLAQMTLASTLIIDTCESFQRTEANYTAAWFSRFALSLGPVIALILFKWLNYRGVVIAGGCFALIPVLLISWVKFPFKAPSDNMKILSLDRFFLPQGFLLFLNTAAITTVVGLLFSIQHSVVFYTMLMGGFIIALLAEKFAFPNAELKSEVFSGVIFMLAAVLIFFTNHQSAIQFISPSLIGFGIGVIGSRFLLFYIKLAKHCQRGTSQSSFFLSWEFGISLGLFLGYGFWGNHRIVELQKFLPKIQTDHEYILSICIVLLVLTLVFYNYCVHPWYMKHRNR</sequence>
<keyword evidence="1 4" id="KW-0812">Transmembrane</keyword>
<protein>
    <submittedName>
        <fullName evidence="5">MFS transporter</fullName>
    </submittedName>
</protein>
<reference evidence="5 6" key="1">
    <citation type="submission" date="2019-02" db="EMBL/GenBank/DDBJ databases">
        <title>Draft Genome Sequence of the Prevotella sp. BCRC 81118, Isolated from Human Feces.</title>
        <authorList>
            <person name="Huang C.-H."/>
        </authorList>
    </citation>
    <scope>NUCLEOTIDE SEQUENCE [LARGE SCALE GENOMIC DNA]</scope>
    <source>
        <strain evidence="5 6">BCRC 81118</strain>
    </source>
</reference>
<dbReference type="PANTHER" id="PTHR23531">
    <property type="entry name" value="QUINOLENE RESISTANCE PROTEIN NORA"/>
    <property type="match status" value="1"/>
</dbReference>
<dbReference type="Gene3D" id="1.20.1250.20">
    <property type="entry name" value="MFS general substrate transporter like domains"/>
    <property type="match status" value="2"/>
</dbReference>
<gene>
    <name evidence="5" type="ORF">EXN75_03120</name>
</gene>
<feature type="transmembrane region" description="Helical" evidence="4">
    <location>
        <begin position="245"/>
        <end position="261"/>
    </location>
</feature>
<dbReference type="PANTHER" id="PTHR23531:SF1">
    <property type="entry name" value="QUINOLENE RESISTANCE PROTEIN NORA"/>
    <property type="match status" value="1"/>
</dbReference>
<feature type="transmembrane region" description="Helical" evidence="4">
    <location>
        <begin position="335"/>
        <end position="356"/>
    </location>
</feature>
<dbReference type="EMBL" id="SGVY01000005">
    <property type="protein sequence ID" value="TFH84091.1"/>
    <property type="molecule type" value="Genomic_DNA"/>
</dbReference>
<feature type="transmembrane region" description="Helical" evidence="4">
    <location>
        <begin position="376"/>
        <end position="396"/>
    </location>
</feature>
<evidence type="ECO:0000313" key="6">
    <source>
        <dbReference type="Proteomes" id="UP000297872"/>
    </source>
</evidence>
<keyword evidence="3 4" id="KW-0472">Membrane</keyword>
<dbReference type="OrthoDB" id="1067151at2"/>